<keyword evidence="10 11" id="KW-0472">Membrane</keyword>
<organism evidence="12 13">
    <name type="scientific">Methanolapillus africanus</name>
    <dbReference type="NCBI Taxonomy" id="3028297"/>
    <lineage>
        <taxon>Archaea</taxon>
        <taxon>Methanobacteriati</taxon>
        <taxon>Methanobacteriota</taxon>
        <taxon>Stenosarchaea group</taxon>
        <taxon>Methanomicrobia</taxon>
        <taxon>Methanosarcinales</taxon>
        <taxon>Methanosarcinaceae</taxon>
        <taxon>Methanolapillus</taxon>
    </lineage>
</organism>
<keyword evidence="4" id="KW-0349">Heme</keyword>
<dbReference type="GO" id="GO:0009055">
    <property type="term" value="F:electron transfer activity"/>
    <property type="evidence" value="ECO:0007669"/>
    <property type="project" value="InterPro"/>
</dbReference>
<accession>A0AAE4MHU8</accession>
<feature type="transmembrane region" description="Helical" evidence="11">
    <location>
        <begin position="12"/>
        <end position="36"/>
    </location>
</feature>
<dbReference type="GO" id="GO:0020037">
    <property type="term" value="F:heme binding"/>
    <property type="evidence" value="ECO:0007669"/>
    <property type="project" value="TreeGrafter"/>
</dbReference>
<keyword evidence="13" id="KW-1185">Reference proteome</keyword>
<dbReference type="GO" id="GO:0016682">
    <property type="term" value="F:oxidoreductase activity, acting on diphenols and related substances as donors, oxygen as acceptor"/>
    <property type="evidence" value="ECO:0007669"/>
    <property type="project" value="TreeGrafter"/>
</dbReference>
<evidence type="ECO:0000256" key="4">
    <source>
        <dbReference type="ARBA" id="ARBA00022617"/>
    </source>
</evidence>
<feature type="transmembrane region" description="Helical" evidence="11">
    <location>
        <begin position="324"/>
        <end position="348"/>
    </location>
</feature>
<dbReference type="GO" id="GO:0046872">
    <property type="term" value="F:metal ion binding"/>
    <property type="evidence" value="ECO:0007669"/>
    <property type="project" value="UniProtKB-KW"/>
</dbReference>
<feature type="transmembrane region" description="Helical" evidence="11">
    <location>
        <begin position="129"/>
        <end position="150"/>
    </location>
</feature>
<evidence type="ECO:0000256" key="1">
    <source>
        <dbReference type="ARBA" id="ARBA00004651"/>
    </source>
</evidence>
<feature type="transmembrane region" description="Helical" evidence="11">
    <location>
        <begin position="364"/>
        <end position="383"/>
    </location>
</feature>
<feature type="transmembrane region" description="Helical" evidence="11">
    <location>
        <begin position="178"/>
        <end position="202"/>
    </location>
</feature>
<evidence type="ECO:0000256" key="6">
    <source>
        <dbReference type="ARBA" id="ARBA00022723"/>
    </source>
</evidence>
<dbReference type="InterPro" id="IPR002585">
    <property type="entry name" value="Cyt-d_ubiquinol_oxidase_su_1"/>
</dbReference>
<evidence type="ECO:0000313" key="13">
    <source>
        <dbReference type="Proteomes" id="UP001271789"/>
    </source>
</evidence>
<dbReference type="PIRSF" id="PIRSF006446">
    <property type="entry name" value="Cyt_quinol_oxidase_1"/>
    <property type="match status" value="1"/>
</dbReference>
<evidence type="ECO:0000256" key="11">
    <source>
        <dbReference type="SAM" id="Phobius"/>
    </source>
</evidence>
<evidence type="ECO:0000256" key="9">
    <source>
        <dbReference type="ARBA" id="ARBA00023004"/>
    </source>
</evidence>
<feature type="transmembrane region" description="Helical" evidence="11">
    <location>
        <begin position="223"/>
        <end position="242"/>
    </location>
</feature>
<dbReference type="GO" id="GO:0005886">
    <property type="term" value="C:plasma membrane"/>
    <property type="evidence" value="ECO:0007669"/>
    <property type="project" value="UniProtKB-SubCell"/>
</dbReference>
<keyword evidence="7" id="KW-0249">Electron transport</keyword>
<comment type="caution">
    <text evidence="12">The sequence shown here is derived from an EMBL/GenBank/DDBJ whole genome shotgun (WGS) entry which is preliminary data.</text>
</comment>
<keyword evidence="9" id="KW-0408">Iron</keyword>
<feature type="transmembrane region" description="Helical" evidence="11">
    <location>
        <begin position="97"/>
        <end position="117"/>
    </location>
</feature>
<reference evidence="12" key="1">
    <citation type="submission" date="2023-06" db="EMBL/GenBank/DDBJ databases">
        <title>Genome sequence of Methanosarcinaceae archaeon Ag5.</title>
        <authorList>
            <person name="Protasov E."/>
            <person name="Platt K."/>
            <person name="Poehlein A."/>
            <person name="Daniel R."/>
            <person name="Brune A."/>
        </authorList>
    </citation>
    <scope>NUCLEOTIDE SEQUENCE</scope>
    <source>
        <strain evidence="12">Ag5</strain>
    </source>
</reference>
<evidence type="ECO:0000256" key="3">
    <source>
        <dbReference type="ARBA" id="ARBA00022475"/>
    </source>
</evidence>
<proteinExistence type="predicted"/>
<dbReference type="AlphaFoldDB" id="A0AAE4MHU8"/>
<evidence type="ECO:0000256" key="8">
    <source>
        <dbReference type="ARBA" id="ARBA00022989"/>
    </source>
</evidence>
<dbReference type="Pfam" id="PF01654">
    <property type="entry name" value="Cyt_bd_oxida_I"/>
    <property type="match status" value="1"/>
</dbReference>
<dbReference type="Proteomes" id="UP001271789">
    <property type="component" value="Unassembled WGS sequence"/>
</dbReference>
<keyword evidence="3" id="KW-1003">Cell membrane</keyword>
<dbReference type="EMBL" id="JAWDKD010000002">
    <property type="protein sequence ID" value="MDV0446266.1"/>
    <property type="molecule type" value="Genomic_DNA"/>
</dbReference>
<evidence type="ECO:0000313" key="12">
    <source>
        <dbReference type="EMBL" id="MDV0446266.1"/>
    </source>
</evidence>
<gene>
    <name evidence="12" type="primary">appC</name>
    <name evidence="12" type="ORF">MsAg5_00950</name>
</gene>
<dbReference type="GO" id="GO:0070069">
    <property type="term" value="C:cytochrome complex"/>
    <property type="evidence" value="ECO:0007669"/>
    <property type="project" value="InterPro"/>
</dbReference>
<keyword evidence="6" id="KW-0479">Metal-binding</keyword>
<keyword evidence="2" id="KW-0813">Transport</keyword>
<dbReference type="PANTHER" id="PTHR30365">
    <property type="entry name" value="CYTOCHROME D UBIQUINOL OXIDASE"/>
    <property type="match status" value="1"/>
</dbReference>
<feature type="transmembrane region" description="Helical" evidence="11">
    <location>
        <begin position="403"/>
        <end position="427"/>
    </location>
</feature>
<evidence type="ECO:0000256" key="7">
    <source>
        <dbReference type="ARBA" id="ARBA00022982"/>
    </source>
</evidence>
<evidence type="ECO:0000256" key="5">
    <source>
        <dbReference type="ARBA" id="ARBA00022692"/>
    </source>
</evidence>
<dbReference type="RefSeq" id="WP_338098646.1">
    <property type="nucleotide sequence ID" value="NZ_JAWDKD010000002.1"/>
</dbReference>
<evidence type="ECO:0000256" key="2">
    <source>
        <dbReference type="ARBA" id="ARBA00022448"/>
    </source>
</evidence>
<comment type="subcellular location">
    <subcellularLocation>
        <location evidence="1">Cell membrane</location>
        <topology evidence="1">Multi-pass membrane protein</topology>
    </subcellularLocation>
</comment>
<keyword evidence="5 11" id="KW-0812">Transmembrane</keyword>
<keyword evidence="8 11" id="KW-1133">Transmembrane helix</keyword>
<name>A0AAE4MHU8_9EURY</name>
<feature type="transmembrane region" description="Helical" evidence="11">
    <location>
        <begin position="57"/>
        <end position="77"/>
    </location>
</feature>
<dbReference type="GO" id="GO:0019646">
    <property type="term" value="P:aerobic electron transport chain"/>
    <property type="evidence" value="ECO:0007669"/>
    <property type="project" value="InterPro"/>
</dbReference>
<sequence length="447" mass="49967">MMDIIMLSRLQFAATVFFHFIFVPLTIGLGLLVAGYEVAFWRTLNEKWKKSAAFFGNLFKINFAFGIVTGFAMTFQFGTNWGPYSEFMGDVFASPLALEALIAFFLEATFFGIWLFTSHKKPALKAFSMVMVALGTTISAIWIITANAFMQHPTGYEMAADGSQIFMTSFIDVLTNPYLWYMLIHTLLSAYLLSAIFVVAISGYHLLKNKKSNVDIFQTSMKIGVYALVISALLLPGLGLLYGHYISDVQPVKAASMEAVWTSGTDKPMYLIQIPSESQGKNIVQLIGIPYLGSFLLTGDIHGNVTGLNDIPEDDRPPVDITFYSFRLMVMLGMVFILEAFAGLYFVIKDKTMQSKNAKRYMRLMLYSIPLPYIAIMLGWTVAEVGRQPWIVYDLFRTSDAVSPIPAVQIIFSMGLLVLFYLILFVLDVYLLRKSIIAGPEGVADHA</sequence>
<protein>
    <submittedName>
        <fullName evidence="12">Cytochrome bd-II ubiquinol oxidase subunit 1</fullName>
    </submittedName>
</protein>
<dbReference type="PANTHER" id="PTHR30365:SF14">
    <property type="entry name" value="CYTOCHROME BD MENAQUINOL OXIDASE SUBUNIT I-RELATED"/>
    <property type="match status" value="1"/>
</dbReference>
<evidence type="ECO:0000256" key="10">
    <source>
        <dbReference type="ARBA" id="ARBA00023136"/>
    </source>
</evidence>